<dbReference type="GO" id="GO:0035243">
    <property type="term" value="F:protein-arginine omega-N symmetric methyltransferase activity"/>
    <property type="evidence" value="ECO:0007669"/>
    <property type="project" value="TreeGrafter"/>
</dbReference>
<dbReference type="PANTHER" id="PTHR12049">
    <property type="entry name" value="PROTEIN ARGININE METHYLTRANSFERASE NDUFAF7, MITOCHONDRIAL"/>
    <property type="match status" value="1"/>
</dbReference>
<dbReference type="AlphaFoldDB" id="A0A1V3NDB5"/>
<accession>A0A1V3NDB5</accession>
<dbReference type="Pfam" id="PF02636">
    <property type="entry name" value="Methyltransf_28"/>
    <property type="match status" value="1"/>
</dbReference>
<dbReference type="STRING" id="108003.B1C78_12620"/>
<reference evidence="3 4" key="1">
    <citation type="submission" date="2017-02" db="EMBL/GenBank/DDBJ databases">
        <title>Genomic diversity within the haloalkaliphilic genus Thioalkalivibrio.</title>
        <authorList>
            <person name="Ahn A.-C."/>
            <person name="Meier-Kolthoff J."/>
            <person name="Overmars L."/>
            <person name="Richter M."/>
            <person name="Woyke T."/>
            <person name="Sorokin D.Y."/>
            <person name="Muyzer G."/>
        </authorList>
    </citation>
    <scope>NUCLEOTIDE SEQUENCE [LARGE SCALE GENOMIC DNA]</scope>
    <source>
        <strain evidence="3 4">ALJD</strain>
    </source>
</reference>
<dbReference type="PANTHER" id="PTHR12049:SF7">
    <property type="entry name" value="PROTEIN ARGININE METHYLTRANSFERASE NDUFAF7, MITOCHONDRIAL"/>
    <property type="match status" value="1"/>
</dbReference>
<dbReference type="InterPro" id="IPR003788">
    <property type="entry name" value="NDUFAF7"/>
</dbReference>
<dbReference type="SUPFAM" id="SSF53335">
    <property type="entry name" value="S-adenosyl-L-methionine-dependent methyltransferases"/>
    <property type="match status" value="1"/>
</dbReference>
<organism evidence="3 4">
    <name type="scientific">Thioalkalivibrio denitrificans</name>
    <dbReference type="NCBI Taxonomy" id="108003"/>
    <lineage>
        <taxon>Bacteria</taxon>
        <taxon>Pseudomonadati</taxon>
        <taxon>Pseudomonadota</taxon>
        <taxon>Gammaproteobacteria</taxon>
        <taxon>Chromatiales</taxon>
        <taxon>Ectothiorhodospiraceae</taxon>
        <taxon>Thioalkalivibrio</taxon>
    </lineage>
</organism>
<keyword evidence="4" id="KW-1185">Reference proteome</keyword>
<dbReference type="InterPro" id="IPR029063">
    <property type="entry name" value="SAM-dependent_MTases_sf"/>
</dbReference>
<evidence type="ECO:0000313" key="3">
    <source>
        <dbReference type="EMBL" id="OOG23035.1"/>
    </source>
</evidence>
<keyword evidence="1 3" id="KW-0489">Methyltransferase</keyword>
<comment type="caution">
    <text evidence="3">The sequence shown here is derived from an EMBL/GenBank/DDBJ whole genome shotgun (WGS) entry which is preliminary data.</text>
</comment>
<dbReference type="OrthoDB" id="9794208at2"/>
<dbReference type="GO" id="GO:0032259">
    <property type="term" value="P:methylation"/>
    <property type="evidence" value="ECO:0007669"/>
    <property type="project" value="UniProtKB-KW"/>
</dbReference>
<name>A0A1V3NDB5_9GAMM</name>
<sequence>MPASDPHHLPEPDEAARAVSEALLAQIAHEIGENDRFLPFRRYMERALYAPGLGYYTAGSHKLGAGGDFTTAPEMSPLFGRCLARQVAQVLGALDGGDILEFGAGTGALAIEVLRALDAMAVLPERYLILELGPELRARQQAALTVLPEPLRERVQWLDSLPPAGSFRGVMLGNEVLDAMPVDVFRWGAEGVLERGVTLDGAALAWTERAAGEALTTAVEDLHATCGHVWPEDYVSELNAHLAPWLYTLAGVLEAGLILLIDYGYPRREYYSPERSRGTLMAYYRHRALDDPLFLPGLVDITAHVDFTAVAEAGADAGLDLLGYTTQAWFLIGCGLDAVFQEAASGDTREQLALASQVRRLTLPGEMGERFQAMALGRGVDVPLMGFSGRDLRGRL</sequence>
<proteinExistence type="predicted"/>
<protein>
    <submittedName>
        <fullName evidence="3">SAM-dependent methyltransferase</fullName>
    </submittedName>
</protein>
<evidence type="ECO:0000313" key="4">
    <source>
        <dbReference type="Proteomes" id="UP000189462"/>
    </source>
</evidence>
<evidence type="ECO:0000256" key="1">
    <source>
        <dbReference type="ARBA" id="ARBA00022603"/>
    </source>
</evidence>
<dbReference type="Proteomes" id="UP000189462">
    <property type="component" value="Unassembled WGS sequence"/>
</dbReference>
<dbReference type="EMBL" id="MVBK01000079">
    <property type="protein sequence ID" value="OOG23035.1"/>
    <property type="molecule type" value="Genomic_DNA"/>
</dbReference>
<dbReference type="InterPro" id="IPR038375">
    <property type="entry name" value="NDUFAF7_sf"/>
</dbReference>
<evidence type="ECO:0000256" key="2">
    <source>
        <dbReference type="ARBA" id="ARBA00022679"/>
    </source>
</evidence>
<keyword evidence="2 3" id="KW-0808">Transferase</keyword>
<dbReference type="Gene3D" id="3.40.50.12710">
    <property type="match status" value="1"/>
</dbReference>
<gene>
    <name evidence="3" type="ORF">B1C78_12620</name>
</gene>
<dbReference type="RefSeq" id="WP_077279515.1">
    <property type="nucleotide sequence ID" value="NZ_MVBK01000079.1"/>
</dbReference>